<accession>A0A8S5PXH8</accession>
<name>A0A8S5PXH8_9CAUD</name>
<organism evidence="2">
    <name type="scientific">Myoviridae sp. ctaMv1</name>
    <dbReference type="NCBI Taxonomy" id="2825131"/>
    <lineage>
        <taxon>Viruses</taxon>
        <taxon>Duplodnaviria</taxon>
        <taxon>Heunggongvirae</taxon>
        <taxon>Uroviricota</taxon>
        <taxon>Caudoviricetes</taxon>
    </lineage>
</organism>
<reference evidence="2" key="1">
    <citation type="journal article" date="2021" name="Proc. Natl. Acad. Sci. U.S.A.">
        <title>A Catalog of Tens of Thousands of Viruses from Human Metagenomes Reveals Hidden Associations with Chronic Diseases.</title>
        <authorList>
            <person name="Tisza M.J."/>
            <person name="Buck C.B."/>
        </authorList>
    </citation>
    <scope>NUCLEOTIDE SEQUENCE</scope>
    <source>
        <strain evidence="2">CtaMv1</strain>
    </source>
</reference>
<sequence length="31" mass="3557">MITALLYNIMNIFGLYLAAVLAAIYRILELR</sequence>
<protein>
    <submittedName>
        <fullName evidence="2">Uncharacterized protein</fullName>
    </submittedName>
</protein>
<feature type="transmembrane region" description="Helical" evidence="1">
    <location>
        <begin position="6"/>
        <end position="28"/>
    </location>
</feature>
<evidence type="ECO:0000256" key="1">
    <source>
        <dbReference type="SAM" id="Phobius"/>
    </source>
</evidence>
<keyword evidence="1" id="KW-1133">Transmembrane helix</keyword>
<keyword evidence="1" id="KW-0812">Transmembrane</keyword>
<proteinExistence type="predicted"/>
<keyword evidence="1" id="KW-0472">Membrane</keyword>
<dbReference type="EMBL" id="BK015528">
    <property type="protein sequence ID" value="DAE11219.1"/>
    <property type="molecule type" value="Genomic_DNA"/>
</dbReference>
<evidence type="ECO:0000313" key="2">
    <source>
        <dbReference type="EMBL" id="DAE11219.1"/>
    </source>
</evidence>